<evidence type="ECO:0000256" key="2">
    <source>
        <dbReference type="ARBA" id="ARBA00022692"/>
    </source>
</evidence>
<feature type="transmembrane region" description="Helical" evidence="5">
    <location>
        <begin position="106"/>
        <end position="132"/>
    </location>
</feature>
<proteinExistence type="inferred from homology"/>
<organism evidence="7 8">
    <name type="scientific">Tepidiphilus thermophilus</name>
    <dbReference type="NCBI Taxonomy" id="876478"/>
    <lineage>
        <taxon>Bacteria</taxon>
        <taxon>Pseudomonadati</taxon>
        <taxon>Pseudomonadota</taxon>
        <taxon>Hydrogenophilia</taxon>
        <taxon>Hydrogenophilales</taxon>
        <taxon>Hydrogenophilaceae</taxon>
        <taxon>Tepidiphilus</taxon>
    </lineage>
</organism>
<dbReference type="GO" id="GO:0140359">
    <property type="term" value="F:ABC-type transporter activity"/>
    <property type="evidence" value="ECO:0007669"/>
    <property type="project" value="InterPro"/>
</dbReference>
<dbReference type="InterPro" id="IPR052522">
    <property type="entry name" value="ABC-2_transport_permease"/>
</dbReference>
<dbReference type="InterPro" id="IPR047817">
    <property type="entry name" value="ABC2_TM_bact-type"/>
</dbReference>
<dbReference type="RefSeq" id="WP_055422550.1">
    <property type="nucleotide sequence ID" value="NZ_CYHH01000001.1"/>
</dbReference>
<comment type="similarity">
    <text evidence="5">Belongs to the ABC-2 integral membrane protein family.</text>
</comment>
<keyword evidence="5" id="KW-1003">Cell membrane</keyword>
<keyword evidence="2 5" id="KW-0812">Transmembrane</keyword>
<accession>A0A0K6INV7</accession>
<keyword evidence="3 5" id="KW-1133">Transmembrane helix</keyword>
<sequence length="256" mass="27893">MPECFGAGFRTLFYKEVMRFWKVAFQTVAAPILNALLFLLIFSNVLDRHVTTYGEVPYTAFLIPGLAIMSVLQNAFANSSSSLIQSKVTGNIVFVLLPPLSHQEFFWGYALACVVRGLAVGLGVILVGLVFVDLPLAAPLWALAFAVIGSLLLGSLGIVAGIWADKFDQLAAFQNFLVMPLTMLSGVFYSIAALPPFWQKVSHLNPFFFLIDGFRYGFFGQADTNPWVSLGVSLAATAVVVALTLALLARGYKLRQ</sequence>
<comment type="subcellular location">
    <subcellularLocation>
        <location evidence="5">Cell inner membrane</location>
        <topology evidence="5">Multi-pass membrane protein</topology>
    </subcellularLocation>
    <subcellularLocation>
        <location evidence="1">Membrane</location>
        <topology evidence="1">Multi-pass membrane protein</topology>
    </subcellularLocation>
</comment>
<dbReference type="Pfam" id="PF01061">
    <property type="entry name" value="ABC2_membrane"/>
    <property type="match status" value="1"/>
</dbReference>
<dbReference type="AlphaFoldDB" id="A0A0K6INV7"/>
<evidence type="ECO:0000256" key="3">
    <source>
        <dbReference type="ARBA" id="ARBA00022989"/>
    </source>
</evidence>
<dbReference type="PRINTS" id="PR00164">
    <property type="entry name" value="ABC2TRNSPORT"/>
</dbReference>
<feature type="transmembrane region" description="Helical" evidence="5">
    <location>
        <begin position="227"/>
        <end position="249"/>
    </location>
</feature>
<dbReference type="GO" id="GO:0043190">
    <property type="term" value="C:ATP-binding cassette (ABC) transporter complex"/>
    <property type="evidence" value="ECO:0007669"/>
    <property type="project" value="InterPro"/>
</dbReference>
<dbReference type="Proteomes" id="UP000182108">
    <property type="component" value="Unassembled WGS sequence"/>
</dbReference>
<dbReference type="EMBL" id="CYHH01000001">
    <property type="protein sequence ID" value="CUB04997.1"/>
    <property type="molecule type" value="Genomic_DNA"/>
</dbReference>
<evidence type="ECO:0000259" key="6">
    <source>
        <dbReference type="PROSITE" id="PS51012"/>
    </source>
</evidence>
<evidence type="ECO:0000313" key="7">
    <source>
        <dbReference type="EMBL" id="CUB04997.1"/>
    </source>
</evidence>
<dbReference type="InterPro" id="IPR013525">
    <property type="entry name" value="ABC2_TM"/>
</dbReference>
<feature type="transmembrane region" description="Helical" evidence="5">
    <location>
        <begin position="58"/>
        <end position="77"/>
    </location>
</feature>
<evidence type="ECO:0000256" key="1">
    <source>
        <dbReference type="ARBA" id="ARBA00004141"/>
    </source>
</evidence>
<reference evidence="8" key="1">
    <citation type="submission" date="2015-08" db="EMBL/GenBank/DDBJ databases">
        <authorList>
            <person name="Babu N.S."/>
            <person name="Beckwith C.J."/>
            <person name="Beseler K.G."/>
            <person name="Brison A."/>
            <person name="Carone J.V."/>
            <person name="Caskin T.P."/>
            <person name="Diamond M."/>
            <person name="Durham M.E."/>
            <person name="Foxe J.M."/>
            <person name="Go M."/>
            <person name="Henderson B.A."/>
            <person name="Jones I.B."/>
            <person name="McGettigan J.A."/>
            <person name="Micheletti S.J."/>
            <person name="Nasrallah M.E."/>
            <person name="Ortiz D."/>
            <person name="Piller C.R."/>
            <person name="Privatt S.R."/>
            <person name="Schneider S.L."/>
            <person name="Sharp S."/>
            <person name="Smith T.C."/>
            <person name="Stanton J.D."/>
            <person name="Ullery H.E."/>
            <person name="Wilson R.J."/>
            <person name="Serrano M.G."/>
            <person name="Buck G."/>
            <person name="Lee V."/>
            <person name="Wang Y."/>
            <person name="Carvalho R."/>
            <person name="Voegtly L."/>
            <person name="Shi R."/>
            <person name="Duckworth R."/>
            <person name="Johnson A."/>
            <person name="Loviza R."/>
            <person name="Walstead R."/>
            <person name="Shah Z."/>
            <person name="Kiflezghi M."/>
            <person name="Wade K."/>
            <person name="Ball S.L."/>
            <person name="Bradley K.W."/>
            <person name="Asai D.J."/>
            <person name="Bowman C.A."/>
            <person name="Russell D.A."/>
            <person name="Pope W.H."/>
            <person name="Jacobs-Sera D."/>
            <person name="Hendrix R.W."/>
            <person name="Hatfull G.F."/>
        </authorList>
    </citation>
    <scope>NUCLEOTIDE SEQUENCE [LARGE SCALE GENOMIC DNA]</scope>
    <source>
        <strain evidence="8">JCM 19170</strain>
    </source>
</reference>
<dbReference type="PANTHER" id="PTHR43332">
    <property type="entry name" value="INNER MEMBRANE TRANSPORT PERMEASE YADH-RELATED"/>
    <property type="match status" value="1"/>
</dbReference>
<evidence type="ECO:0000256" key="5">
    <source>
        <dbReference type="RuleBase" id="RU361157"/>
    </source>
</evidence>
<evidence type="ECO:0000313" key="8">
    <source>
        <dbReference type="Proteomes" id="UP000182108"/>
    </source>
</evidence>
<dbReference type="PIRSF" id="PIRSF006648">
    <property type="entry name" value="DrrB"/>
    <property type="match status" value="1"/>
</dbReference>
<dbReference type="InterPro" id="IPR000412">
    <property type="entry name" value="ABC_2_transport"/>
</dbReference>
<keyword evidence="4 5" id="KW-0472">Membrane</keyword>
<keyword evidence="8" id="KW-1185">Reference proteome</keyword>
<protein>
    <recommendedName>
        <fullName evidence="5">Transport permease protein</fullName>
    </recommendedName>
</protein>
<dbReference type="OrthoDB" id="9804001at2"/>
<feature type="transmembrane region" description="Helical" evidence="5">
    <location>
        <begin position="176"/>
        <end position="198"/>
    </location>
</feature>
<keyword evidence="5" id="KW-0813">Transport</keyword>
<evidence type="ECO:0000256" key="4">
    <source>
        <dbReference type="ARBA" id="ARBA00023136"/>
    </source>
</evidence>
<feature type="transmembrane region" description="Helical" evidence="5">
    <location>
        <begin position="138"/>
        <end position="164"/>
    </location>
</feature>
<dbReference type="PANTHER" id="PTHR43332:SF1">
    <property type="entry name" value="TRANSPORT PERMEASE PROTEIN"/>
    <property type="match status" value="1"/>
</dbReference>
<feature type="domain" description="ABC transmembrane type-2" evidence="6">
    <location>
        <begin position="22"/>
        <end position="251"/>
    </location>
</feature>
<feature type="transmembrane region" description="Helical" evidence="5">
    <location>
        <begin position="20"/>
        <end position="46"/>
    </location>
</feature>
<gene>
    <name evidence="7" type="ORF">Ga0061068_101166</name>
</gene>
<dbReference type="PROSITE" id="PS51012">
    <property type="entry name" value="ABC_TM2"/>
    <property type="match status" value="1"/>
</dbReference>
<name>A0A0K6INV7_9PROT</name>